<proteinExistence type="inferred from homology"/>
<dbReference type="Pfam" id="PF00582">
    <property type="entry name" value="Usp"/>
    <property type="match status" value="2"/>
</dbReference>
<accession>A0A2A2EG59</accession>
<feature type="domain" description="UspA" evidence="2">
    <location>
        <begin position="194"/>
        <end position="331"/>
    </location>
</feature>
<evidence type="ECO:0000256" key="1">
    <source>
        <dbReference type="ARBA" id="ARBA00008791"/>
    </source>
</evidence>
<feature type="domain" description="UspA" evidence="2">
    <location>
        <begin position="20"/>
        <end position="156"/>
    </location>
</feature>
<evidence type="ECO:0000259" key="2">
    <source>
        <dbReference type="Pfam" id="PF00582"/>
    </source>
</evidence>
<evidence type="ECO:0000313" key="3">
    <source>
        <dbReference type="EMBL" id="PAU68179.1"/>
    </source>
</evidence>
<dbReference type="InterPro" id="IPR006016">
    <property type="entry name" value="UspA"/>
</dbReference>
<keyword evidence="4" id="KW-1185">Reference proteome</keyword>
<dbReference type="InterPro" id="IPR006015">
    <property type="entry name" value="Universal_stress_UspA"/>
</dbReference>
<dbReference type="PANTHER" id="PTHR46268:SF6">
    <property type="entry name" value="UNIVERSAL STRESS PROTEIN UP12"/>
    <property type="match status" value="1"/>
</dbReference>
<dbReference type="EMBL" id="MVOH01000006">
    <property type="protein sequence ID" value="PAU68179.1"/>
    <property type="molecule type" value="Genomic_DNA"/>
</dbReference>
<dbReference type="RefSeq" id="WP_095614434.1">
    <property type="nucleotide sequence ID" value="NZ_MVOH01000006.1"/>
</dbReference>
<dbReference type="AlphaFoldDB" id="A0A2A2EG59"/>
<dbReference type="SUPFAM" id="SSF52402">
    <property type="entry name" value="Adenine nucleotide alpha hydrolases-like"/>
    <property type="match status" value="2"/>
</dbReference>
<dbReference type="PRINTS" id="PR01438">
    <property type="entry name" value="UNVRSLSTRESS"/>
</dbReference>
<reference evidence="3 4" key="1">
    <citation type="journal article" date="2017" name="ISME J.">
        <title>Unveiling bifidobacterial biogeography across the mammalian branch of the tree of life.</title>
        <authorList>
            <person name="Milani C."/>
            <person name="Mangifesta M."/>
            <person name="Mancabelli L."/>
            <person name="Lugli G.A."/>
            <person name="James K."/>
            <person name="Duranti S."/>
            <person name="Turroni F."/>
            <person name="Ferrario C."/>
            <person name="Ossiprandi M.C."/>
            <person name="van Sinderen D."/>
            <person name="Ventura M."/>
        </authorList>
    </citation>
    <scope>NUCLEOTIDE SEQUENCE [LARGE SCALE GENOMIC DNA]</scope>
    <source>
        <strain evidence="4">Ham19E</strain>
    </source>
</reference>
<comment type="caution">
    <text evidence="3">The sequence shown here is derived from an EMBL/GenBank/DDBJ whole genome shotgun (WGS) entry which is preliminary data.</text>
</comment>
<organism evidence="3 4">
    <name type="scientific">Bifidobacterium criceti</name>
    <dbReference type="NCBI Taxonomy" id="1960969"/>
    <lineage>
        <taxon>Bacteria</taxon>
        <taxon>Bacillati</taxon>
        <taxon>Actinomycetota</taxon>
        <taxon>Actinomycetes</taxon>
        <taxon>Bifidobacteriales</taxon>
        <taxon>Bifidobacteriaceae</taxon>
        <taxon>Bifidobacterium</taxon>
    </lineage>
</organism>
<dbReference type="CDD" id="cd00293">
    <property type="entry name" value="USP-like"/>
    <property type="match status" value="1"/>
</dbReference>
<dbReference type="InterPro" id="IPR014729">
    <property type="entry name" value="Rossmann-like_a/b/a_fold"/>
</dbReference>
<comment type="similarity">
    <text evidence="1">Belongs to the universal stress protein A family.</text>
</comment>
<dbReference type="OrthoDB" id="3174546at2"/>
<dbReference type="Gene3D" id="3.40.50.620">
    <property type="entry name" value="HUPs"/>
    <property type="match status" value="2"/>
</dbReference>
<protein>
    <submittedName>
        <fullName evidence="3">Universal stress protein</fullName>
    </submittedName>
</protein>
<evidence type="ECO:0000313" key="4">
    <source>
        <dbReference type="Proteomes" id="UP000218399"/>
    </source>
</evidence>
<dbReference type="Proteomes" id="UP000218399">
    <property type="component" value="Unassembled WGS sequence"/>
</dbReference>
<dbReference type="PANTHER" id="PTHR46268">
    <property type="entry name" value="STRESS RESPONSE PROTEIN NHAX"/>
    <property type="match status" value="1"/>
</dbReference>
<sequence length="331" mass="35869">MSETTASPNPPSDINPKSDIVVGVDGSAESFAALRWSLQQARLSGQCVNAVYGWSYSWDMGPEPSTKEEADVLRERIADELHTWVDAASKDMDMSDEQIKLTSFRAAASTALLEIGANAQQIVIGRRSMSRVARWLLGSLSSSLAEEADVPVTIIRSAQDEDIDVQDQIANALSPNDQHVHFVTPHVEIPRTARPIVVGVDGSDTSRRALEFAAGLAKLNDAPLHVMFFWRIKDLGTVPGYESSIAPMDVAQRYAMRRLEDFIDAAKLPAPLDVTPNAFHISPGKGLVSASRYARHIVVGSRGLSGLDAHFLGSVSKQVINSAECNVTVVH</sequence>
<name>A0A2A2EG59_9BIFI</name>
<gene>
    <name evidence="3" type="ORF">B1526_0364</name>
</gene>